<dbReference type="AlphaFoldDB" id="A0A183W530"/>
<protein>
    <submittedName>
        <fullName evidence="2">Uncharacterized protein</fullName>
    </submittedName>
</protein>
<reference evidence="1" key="1">
    <citation type="submission" date="2022-06" db="EMBL/GenBank/DDBJ databases">
        <authorList>
            <person name="Berger JAMES D."/>
            <person name="Berger JAMES D."/>
        </authorList>
    </citation>
    <scope>NUCLEOTIDE SEQUENCE [LARGE SCALE GENOMIC DNA]</scope>
</reference>
<dbReference type="Proteomes" id="UP000050795">
    <property type="component" value="Unassembled WGS sequence"/>
</dbReference>
<name>A0A183W530_TRIRE</name>
<dbReference type="WBParaSite" id="TREG1_126010.1">
    <property type="protein sequence ID" value="TREG1_126010.1"/>
    <property type="gene ID" value="TREG1_126010"/>
</dbReference>
<evidence type="ECO:0000313" key="2">
    <source>
        <dbReference type="WBParaSite" id="TREG1_126010.1"/>
    </source>
</evidence>
<reference evidence="2" key="2">
    <citation type="submission" date="2023-11" db="UniProtKB">
        <authorList>
            <consortium name="WormBaseParasite"/>
        </authorList>
    </citation>
    <scope>IDENTIFICATION</scope>
</reference>
<keyword evidence="1" id="KW-1185">Reference proteome</keyword>
<organism evidence="1 2">
    <name type="scientific">Trichobilharzia regenti</name>
    <name type="common">Nasal bird schistosome</name>
    <dbReference type="NCBI Taxonomy" id="157069"/>
    <lineage>
        <taxon>Eukaryota</taxon>
        <taxon>Metazoa</taxon>
        <taxon>Spiralia</taxon>
        <taxon>Lophotrochozoa</taxon>
        <taxon>Platyhelminthes</taxon>
        <taxon>Trematoda</taxon>
        <taxon>Digenea</taxon>
        <taxon>Strigeidida</taxon>
        <taxon>Schistosomatoidea</taxon>
        <taxon>Schistosomatidae</taxon>
        <taxon>Trichobilharzia</taxon>
    </lineage>
</organism>
<accession>A0A183W530</accession>
<proteinExistence type="predicted"/>
<dbReference type="OrthoDB" id="6240202at2759"/>
<sequence length="197" mass="22294">MCQKYSIIKLNCLNWIQLKRIQYFKNNSFNSSNNYNYQTSASKHKQSAIETRRISSTLTSYENTGNRVTCYTTNAKFMYQQYYYFYKTSFVIKFFSSLFIMMIFCTVNSSSSASASASASSSFSSSLSSPLSSNSSSSALSPKRVVRAPITSRHQSINPRLLREIGEGTLRIGGVLTQLLDAIEFSVVHERTDPYLK</sequence>
<evidence type="ECO:0000313" key="1">
    <source>
        <dbReference type="Proteomes" id="UP000050795"/>
    </source>
</evidence>